<proteinExistence type="predicted"/>
<sequence length="258" mass="25498">MSTTTPRTRSRRERSASILIAGFLTALLTLGGAVSAQARPDPGLASSSATVTPGGTITLTASGFPEGGSLEFTIDDITPLTTYPVTGSAVEADGSGQYKGTARIPAGLSTGAHRIAVTHPADNSGAFTEITVVAPPASSVTPTTQPLSDYLKNGVTATFAGFTPGATVAFGISTPGTGDQAGPDAVADATGTVTLHYVPEVGTNYANAGTYNLSASTEAGAIQAAPVSFTVTADATTPAPVPVAGPATPVKRAATFTG</sequence>
<gene>
    <name evidence="1" type="ORF">MTE01_13360</name>
</gene>
<reference evidence="1 2" key="1">
    <citation type="submission" date="2019-06" db="EMBL/GenBank/DDBJ databases">
        <title>Whole genome shotgun sequence of Microbacterium testaceum NBRC 12675.</title>
        <authorList>
            <person name="Hosoyama A."/>
            <person name="Uohara A."/>
            <person name="Ohji S."/>
            <person name="Ichikawa N."/>
        </authorList>
    </citation>
    <scope>NUCLEOTIDE SEQUENCE [LARGE SCALE GENOMIC DNA]</scope>
    <source>
        <strain evidence="1 2">NBRC 12675</strain>
    </source>
</reference>
<dbReference type="EMBL" id="BJML01000003">
    <property type="protein sequence ID" value="GEB45391.1"/>
    <property type="molecule type" value="Genomic_DNA"/>
</dbReference>
<accession>A0A4Y3QJX1</accession>
<evidence type="ECO:0000313" key="1">
    <source>
        <dbReference type="EMBL" id="GEB45391.1"/>
    </source>
</evidence>
<dbReference type="GeneID" id="57144032"/>
<organism evidence="1 2">
    <name type="scientific">Microbacterium testaceum</name>
    <name type="common">Aureobacterium testaceum</name>
    <name type="synonym">Brevibacterium testaceum</name>
    <dbReference type="NCBI Taxonomy" id="2033"/>
    <lineage>
        <taxon>Bacteria</taxon>
        <taxon>Bacillati</taxon>
        <taxon>Actinomycetota</taxon>
        <taxon>Actinomycetes</taxon>
        <taxon>Micrococcales</taxon>
        <taxon>Microbacteriaceae</taxon>
        <taxon>Microbacterium</taxon>
    </lineage>
</organism>
<protein>
    <submittedName>
        <fullName evidence="1">Uncharacterized protein</fullName>
    </submittedName>
</protein>
<dbReference type="OrthoDB" id="5073522at2"/>
<dbReference type="AlphaFoldDB" id="A0A4Y3QJX1"/>
<name>A0A4Y3QJX1_MICTE</name>
<comment type="caution">
    <text evidence="1">The sequence shown here is derived from an EMBL/GenBank/DDBJ whole genome shotgun (WGS) entry which is preliminary data.</text>
</comment>
<dbReference type="Proteomes" id="UP000319525">
    <property type="component" value="Unassembled WGS sequence"/>
</dbReference>
<evidence type="ECO:0000313" key="2">
    <source>
        <dbReference type="Proteomes" id="UP000319525"/>
    </source>
</evidence>
<dbReference type="RefSeq" id="WP_141376451.1">
    <property type="nucleotide sequence ID" value="NZ_BJML01000003.1"/>
</dbReference>